<dbReference type="SUPFAM" id="SSF52540">
    <property type="entry name" value="P-loop containing nucleoside triphosphate hydrolases"/>
    <property type="match status" value="1"/>
</dbReference>
<dbReference type="Gene3D" id="3.40.50.2300">
    <property type="match status" value="1"/>
</dbReference>
<dbReference type="InterPro" id="IPR009057">
    <property type="entry name" value="Homeodomain-like_sf"/>
</dbReference>
<keyword evidence="5" id="KW-0804">Transcription</keyword>
<dbReference type="InterPro" id="IPR025944">
    <property type="entry name" value="Sigma_54_int_dom_CS"/>
</dbReference>
<accession>D5ML24</accession>
<dbReference type="InterPro" id="IPR058031">
    <property type="entry name" value="AAA_lid_NorR"/>
</dbReference>
<dbReference type="InterPro" id="IPR011006">
    <property type="entry name" value="CheY-like_superfamily"/>
</dbReference>
<protein>
    <submittedName>
        <fullName evidence="9">Putative response regulator in two-component reguatory system, sigma54 dependent transcriptional regulator</fullName>
    </submittedName>
</protein>
<evidence type="ECO:0000313" key="10">
    <source>
        <dbReference type="Proteomes" id="UP000006898"/>
    </source>
</evidence>
<evidence type="ECO:0000256" key="3">
    <source>
        <dbReference type="ARBA" id="ARBA00022840"/>
    </source>
</evidence>
<evidence type="ECO:0000259" key="8">
    <source>
        <dbReference type="PROSITE" id="PS50110"/>
    </source>
</evidence>
<proteinExistence type="predicted"/>
<dbReference type="Pfam" id="PF02954">
    <property type="entry name" value="HTH_8"/>
    <property type="match status" value="1"/>
</dbReference>
<dbReference type="HOGENOM" id="CLU_000445_0_6_0"/>
<keyword evidence="2" id="KW-0547">Nucleotide-binding</keyword>
<keyword evidence="4" id="KW-0805">Transcription regulation</keyword>
<dbReference type="PROSITE" id="PS00688">
    <property type="entry name" value="SIGMA54_INTERACT_3"/>
    <property type="match status" value="1"/>
</dbReference>
<dbReference type="FunFam" id="3.40.50.2300:FF:000018">
    <property type="entry name" value="DNA-binding transcriptional regulator NtrC"/>
    <property type="match status" value="1"/>
</dbReference>
<dbReference type="InterPro" id="IPR027417">
    <property type="entry name" value="P-loop_NTPase"/>
</dbReference>
<feature type="domain" description="Response regulatory" evidence="8">
    <location>
        <begin position="5"/>
        <end position="119"/>
    </location>
</feature>
<evidence type="ECO:0000256" key="4">
    <source>
        <dbReference type="ARBA" id="ARBA00023015"/>
    </source>
</evidence>
<name>D5ML24_METO1</name>
<dbReference type="CDD" id="cd00009">
    <property type="entry name" value="AAA"/>
    <property type="match status" value="1"/>
</dbReference>
<dbReference type="PROSITE" id="PS50045">
    <property type="entry name" value="SIGMA54_INTERACT_4"/>
    <property type="match status" value="1"/>
</dbReference>
<keyword evidence="3" id="KW-0067">ATP-binding</keyword>
<feature type="domain" description="Sigma-54 factor interaction" evidence="7">
    <location>
        <begin position="144"/>
        <end position="375"/>
    </location>
</feature>
<evidence type="ECO:0000259" key="7">
    <source>
        <dbReference type="PROSITE" id="PS50045"/>
    </source>
</evidence>
<dbReference type="Pfam" id="PF25601">
    <property type="entry name" value="AAA_lid_14"/>
    <property type="match status" value="1"/>
</dbReference>
<dbReference type="SMART" id="SM00448">
    <property type="entry name" value="REC"/>
    <property type="match status" value="1"/>
</dbReference>
<evidence type="ECO:0000256" key="5">
    <source>
        <dbReference type="ARBA" id="ARBA00023163"/>
    </source>
</evidence>
<evidence type="ECO:0000256" key="6">
    <source>
        <dbReference type="PROSITE-ProRule" id="PRU00169"/>
    </source>
</evidence>
<dbReference type="Proteomes" id="UP000006898">
    <property type="component" value="Chromosome"/>
</dbReference>
<dbReference type="GO" id="GO:0005524">
    <property type="term" value="F:ATP binding"/>
    <property type="evidence" value="ECO:0007669"/>
    <property type="project" value="UniProtKB-KW"/>
</dbReference>
<keyword evidence="1 6" id="KW-0597">Phosphoprotein</keyword>
<dbReference type="eggNOG" id="COG2204">
    <property type="taxonomic scope" value="Bacteria"/>
</dbReference>
<dbReference type="InterPro" id="IPR001789">
    <property type="entry name" value="Sig_transdc_resp-reg_receiver"/>
</dbReference>
<dbReference type="EMBL" id="FP565575">
    <property type="protein sequence ID" value="CBE69866.1"/>
    <property type="molecule type" value="Genomic_DNA"/>
</dbReference>
<dbReference type="GO" id="GO:0043565">
    <property type="term" value="F:sequence-specific DNA binding"/>
    <property type="evidence" value="ECO:0007669"/>
    <property type="project" value="InterPro"/>
</dbReference>
<dbReference type="SMART" id="SM00382">
    <property type="entry name" value="AAA"/>
    <property type="match status" value="1"/>
</dbReference>
<dbReference type="Gene3D" id="3.40.50.300">
    <property type="entry name" value="P-loop containing nucleotide triphosphate hydrolases"/>
    <property type="match status" value="1"/>
</dbReference>
<dbReference type="PRINTS" id="PR01590">
    <property type="entry name" value="HTHFIS"/>
</dbReference>
<dbReference type="InterPro" id="IPR025662">
    <property type="entry name" value="Sigma_54_int_dom_ATP-bd_1"/>
</dbReference>
<evidence type="ECO:0000256" key="1">
    <source>
        <dbReference type="ARBA" id="ARBA00022553"/>
    </source>
</evidence>
<dbReference type="PANTHER" id="PTHR32071">
    <property type="entry name" value="TRANSCRIPTIONAL REGULATORY PROTEIN"/>
    <property type="match status" value="1"/>
</dbReference>
<evidence type="ECO:0000313" key="9">
    <source>
        <dbReference type="EMBL" id="CBE69866.1"/>
    </source>
</evidence>
<dbReference type="SUPFAM" id="SSF46689">
    <property type="entry name" value="Homeodomain-like"/>
    <property type="match status" value="1"/>
</dbReference>
<dbReference type="Pfam" id="PF00072">
    <property type="entry name" value="Response_reg"/>
    <property type="match status" value="1"/>
</dbReference>
<dbReference type="Gene3D" id="1.10.10.60">
    <property type="entry name" value="Homeodomain-like"/>
    <property type="match status" value="1"/>
</dbReference>
<feature type="modified residue" description="4-aspartylphosphate" evidence="6">
    <location>
        <position position="54"/>
    </location>
</feature>
<dbReference type="PROSITE" id="PS00675">
    <property type="entry name" value="SIGMA54_INTERACT_1"/>
    <property type="match status" value="1"/>
</dbReference>
<dbReference type="InterPro" id="IPR003593">
    <property type="entry name" value="AAA+_ATPase"/>
</dbReference>
<dbReference type="InterPro" id="IPR002197">
    <property type="entry name" value="HTH_Fis"/>
</dbReference>
<sequence length="463" mass="51951">MNPSTLLIVDDERTLARSIKLFMTEQGYEAEVAENADRALELLDRLRPDLVFLDVCLPGQSGMELLSRIKEFDRNIAVIIMTAYGSIEGAVEAVKLGAFDYIKKPVDLDELKMLADRACESARLRQELSYYRERDVRERPYMGIIGKCAAMCEIVARIQQIAALEDSPPILITGETGTGKGLVARTLHRHSRRASRAFIEINCTALPATLMEAELFGYERGAFTDAKESKMGLFEAADGGFLYLDEVGDTELALQGKLLRAVEERVIRRVGGLRDRRVDVTIVAATHRDLETEVKAARFRKDLYYRLAVITIDLPPLRERDEDILLLATHFLETFNAKYGKAIRTIDNRAARTLLEYSWPGNIRELSHVIERAVLWSHGDRLSIDQLSLAPVPPSTSPDLLSTAGLVPGALPREGIDLEAWERSLVELALRDSGGNQTKAARLLRLSRDTLRYRLKKFGLSRP</sequence>
<dbReference type="PATRIC" id="fig|671143.5.peg.2452"/>
<dbReference type="FunFam" id="3.40.50.300:FF:000006">
    <property type="entry name" value="DNA-binding transcriptional regulator NtrC"/>
    <property type="match status" value="1"/>
</dbReference>
<dbReference type="Pfam" id="PF00158">
    <property type="entry name" value="Sigma54_activat"/>
    <property type="match status" value="1"/>
</dbReference>
<dbReference type="STRING" id="671143.DAMO_2793"/>
<evidence type="ECO:0000256" key="2">
    <source>
        <dbReference type="ARBA" id="ARBA00022741"/>
    </source>
</evidence>
<dbReference type="GO" id="GO:0006355">
    <property type="term" value="P:regulation of DNA-templated transcription"/>
    <property type="evidence" value="ECO:0007669"/>
    <property type="project" value="InterPro"/>
</dbReference>
<organism evidence="9 10">
    <name type="scientific">Methylomirabilis oxygeniifera</name>
    <dbReference type="NCBI Taxonomy" id="671143"/>
    <lineage>
        <taxon>Bacteria</taxon>
        <taxon>Candidatus Methylomirabilota</taxon>
        <taxon>Candidatus Methylomirabilia</taxon>
        <taxon>Candidatus Methylomirabilales</taxon>
        <taxon>Candidatus Methylomirabilaceae</taxon>
        <taxon>Candidatus Methylomirabilis</taxon>
    </lineage>
</organism>
<dbReference type="AlphaFoldDB" id="D5ML24"/>
<dbReference type="Gene3D" id="1.10.8.60">
    <property type="match status" value="1"/>
</dbReference>
<reference evidence="9 10" key="1">
    <citation type="journal article" date="2010" name="Nature">
        <title>Nitrite-driven anaerobic methane oxidation by oxygenic bacteria.</title>
        <authorList>
            <person name="Ettwig K.F."/>
            <person name="Butler M.K."/>
            <person name="Le Paslier D."/>
            <person name="Pelletier E."/>
            <person name="Mangenot S."/>
            <person name="Kuypers M.M.M."/>
            <person name="Schreiber F."/>
            <person name="Dutilh B.E."/>
            <person name="Zedelius J."/>
            <person name="de Beer D."/>
            <person name="Gloerich J."/>
            <person name="Wessels H.J.C.T."/>
            <person name="van Allen T."/>
            <person name="Luesken F."/>
            <person name="Wu M."/>
            <person name="van de Pas-Schoonen K.T."/>
            <person name="Op den Camp H.J.M."/>
            <person name="Janssen-Megens E.M."/>
            <person name="Francoijs K-J."/>
            <person name="Stunnenberg H."/>
            <person name="Weissenbach J."/>
            <person name="Jetten M.S.M."/>
            <person name="Strous M."/>
        </authorList>
    </citation>
    <scope>NUCLEOTIDE SEQUENCE [LARGE SCALE GENOMIC DNA]</scope>
</reference>
<dbReference type="PROSITE" id="PS50110">
    <property type="entry name" value="RESPONSE_REGULATORY"/>
    <property type="match status" value="1"/>
</dbReference>
<dbReference type="GO" id="GO:0000160">
    <property type="term" value="P:phosphorelay signal transduction system"/>
    <property type="evidence" value="ECO:0007669"/>
    <property type="project" value="InterPro"/>
</dbReference>
<gene>
    <name evidence="9" type="ORF">DAMO_2793</name>
</gene>
<dbReference type="KEGG" id="mox:DAMO_2793"/>
<dbReference type="SUPFAM" id="SSF52172">
    <property type="entry name" value="CheY-like"/>
    <property type="match status" value="1"/>
</dbReference>
<dbReference type="InterPro" id="IPR002078">
    <property type="entry name" value="Sigma_54_int"/>
</dbReference>